<dbReference type="OrthoDB" id="6509908at2759"/>
<protein>
    <recommendedName>
        <fullName evidence="3">Major facilitator superfamily (MFS) profile domain-containing protein</fullName>
    </recommendedName>
</protein>
<dbReference type="Pfam" id="PF07690">
    <property type="entry name" value="MFS_1"/>
    <property type="match status" value="1"/>
</dbReference>
<evidence type="ECO:0000256" key="1">
    <source>
        <dbReference type="ARBA" id="ARBA00004141"/>
    </source>
</evidence>
<name>A0A8S1EIU0_9PELO</name>
<feature type="transmembrane region" description="Helical" evidence="2">
    <location>
        <begin position="104"/>
        <end position="120"/>
    </location>
</feature>
<evidence type="ECO:0000256" key="2">
    <source>
        <dbReference type="SAM" id="Phobius"/>
    </source>
</evidence>
<dbReference type="PANTHER" id="PTHR11360:SF260">
    <property type="entry name" value="MFS DOMAIN-CONTAINING PROTEIN"/>
    <property type="match status" value="1"/>
</dbReference>
<dbReference type="InterPro" id="IPR036259">
    <property type="entry name" value="MFS_trans_sf"/>
</dbReference>
<sequence length="449" mass="50253">MAIERGAQKPIRRPPGRPRRMVFIEEEHRKSEYRYWWMVVFGFYILLSETGVRQVMNGFVTPIMESLNSTKSETDAALITIPISTSLVSGPFSSAVYQRVGARISILIGAMLCFIGYIAGTFCRQIYTMMALAIPIGIGCGLMRCSIISVQCEYFKKKRNAVMSFISIGPGIGIFVLPRIQKWIMDMEDGAWEPAWYFLAGLYVISGIMALFITRKPSSQTGGCSLPETKVLKKVEFDLHLVASFLAAGVNFIYISNILILMEKENIEDKETVYGYQGIATIIGKFVMTFVMSTDKFKIGYVIIVSYLIAQPSLFSGVFCYSLWQFRLQNFFSGIGLGLYQAASVPFIVAMVGPSQLAYALGYTSFVNGLAIVIMWWISNKFVEIGNSEDSRNVFYISIYMGCAAIVVGVVTSFVLMSKEKHKRKPSMKQMRHSSELNALSNINSVENC</sequence>
<accession>A0A8S1EIU0</accession>
<feature type="transmembrane region" description="Helical" evidence="2">
    <location>
        <begin position="274"/>
        <end position="292"/>
    </location>
</feature>
<organism evidence="4 5">
    <name type="scientific">Caenorhabditis bovis</name>
    <dbReference type="NCBI Taxonomy" id="2654633"/>
    <lineage>
        <taxon>Eukaryota</taxon>
        <taxon>Metazoa</taxon>
        <taxon>Ecdysozoa</taxon>
        <taxon>Nematoda</taxon>
        <taxon>Chromadorea</taxon>
        <taxon>Rhabditida</taxon>
        <taxon>Rhabditina</taxon>
        <taxon>Rhabditomorpha</taxon>
        <taxon>Rhabditoidea</taxon>
        <taxon>Rhabditidae</taxon>
        <taxon>Peloderinae</taxon>
        <taxon>Caenorhabditis</taxon>
    </lineage>
</organism>
<reference evidence="4 5" key="1">
    <citation type="submission" date="2020-04" db="EMBL/GenBank/DDBJ databases">
        <authorList>
            <person name="Laetsch R D."/>
            <person name="Stevens L."/>
            <person name="Kumar S."/>
            <person name="Blaxter L. M."/>
        </authorList>
    </citation>
    <scope>NUCLEOTIDE SEQUENCE [LARGE SCALE GENOMIC DNA]</scope>
</reference>
<dbReference type="InterPro" id="IPR020846">
    <property type="entry name" value="MFS_dom"/>
</dbReference>
<feature type="transmembrane region" description="Helical" evidence="2">
    <location>
        <begin position="162"/>
        <end position="180"/>
    </location>
</feature>
<keyword evidence="5" id="KW-1185">Reference proteome</keyword>
<dbReference type="GO" id="GO:0016020">
    <property type="term" value="C:membrane"/>
    <property type="evidence" value="ECO:0007669"/>
    <property type="project" value="UniProtKB-SubCell"/>
</dbReference>
<feature type="transmembrane region" description="Helical" evidence="2">
    <location>
        <begin position="357"/>
        <end position="378"/>
    </location>
</feature>
<feature type="transmembrane region" description="Helical" evidence="2">
    <location>
        <begin position="299"/>
        <end position="324"/>
    </location>
</feature>
<feature type="domain" description="Major facilitator superfamily (MFS) profile" evidence="3">
    <location>
        <begin position="35"/>
        <end position="421"/>
    </location>
</feature>
<feature type="transmembrane region" description="Helical" evidence="2">
    <location>
        <begin position="126"/>
        <end position="150"/>
    </location>
</feature>
<evidence type="ECO:0000259" key="3">
    <source>
        <dbReference type="PROSITE" id="PS50850"/>
    </source>
</evidence>
<evidence type="ECO:0000313" key="5">
    <source>
        <dbReference type="Proteomes" id="UP000494206"/>
    </source>
</evidence>
<dbReference type="PANTHER" id="PTHR11360">
    <property type="entry name" value="MONOCARBOXYLATE TRANSPORTER"/>
    <property type="match status" value="1"/>
</dbReference>
<evidence type="ECO:0000313" key="4">
    <source>
        <dbReference type="EMBL" id="CAB3399861.1"/>
    </source>
</evidence>
<proteinExistence type="predicted"/>
<dbReference type="SUPFAM" id="SSF103473">
    <property type="entry name" value="MFS general substrate transporter"/>
    <property type="match status" value="1"/>
</dbReference>
<comment type="subcellular location">
    <subcellularLocation>
        <location evidence="1">Membrane</location>
        <topology evidence="1">Multi-pass membrane protein</topology>
    </subcellularLocation>
</comment>
<dbReference type="EMBL" id="CADEPM010000002">
    <property type="protein sequence ID" value="CAB3399861.1"/>
    <property type="molecule type" value="Genomic_DNA"/>
</dbReference>
<keyword evidence="2" id="KW-0812">Transmembrane</keyword>
<dbReference type="AlphaFoldDB" id="A0A8S1EIU0"/>
<dbReference type="Proteomes" id="UP000494206">
    <property type="component" value="Unassembled WGS sequence"/>
</dbReference>
<feature type="transmembrane region" description="Helical" evidence="2">
    <location>
        <begin position="195"/>
        <end position="213"/>
    </location>
</feature>
<keyword evidence="2" id="KW-1133">Transmembrane helix</keyword>
<dbReference type="GO" id="GO:0008028">
    <property type="term" value="F:monocarboxylic acid transmembrane transporter activity"/>
    <property type="evidence" value="ECO:0007669"/>
    <property type="project" value="TreeGrafter"/>
</dbReference>
<feature type="transmembrane region" description="Helical" evidence="2">
    <location>
        <begin position="394"/>
        <end position="417"/>
    </location>
</feature>
<gene>
    <name evidence="4" type="ORF">CBOVIS_LOCUS2917</name>
</gene>
<comment type="caution">
    <text evidence="4">The sequence shown here is derived from an EMBL/GenBank/DDBJ whole genome shotgun (WGS) entry which is preliminary data.</text>
</comment>
<feature type="transmembrane region" description="Helical" evidence="2">
    <location>
        <begin position="76"/>
        <end position="97"/>
    </location>
</feature>
<dbReference type="Gene3D" id="1.20.1250.20">
    <property type="entry name" value="MFS general substrate transporter like domains"/>
    <property type="match status" value="2"/>
</dbReference>
<keyword evidence="2" id="KW-0472">Membrane</keyword>
<dbReference type="InterPro" id="IPR011701">
    <property type="entry name" value="MFS"/>
</dbReference>
<dbReference type="PROSITE" id="PS50850">
    <property type="entry name" value="MFS"/>
    <property type="match status" value="1"/>
</dbReference>
<dbReference type="InterPro" id="IPR050327">
    <property type="entry name" value="Proton-linked_MCT"/>
</dbReference>
<feature type="transmembrane region" description="Helical" evidence="2">
    <location>
        <begin position="330"/>
        <end position="350"/>
    </location>
</feature>
<feature type="transmembrane region" description="Helical" evidence="2">
    <location>
        <begin position="35"/>
        <end position="56"/>
    </location>
</feature>
<feature type="transmembrane region" description="Helical" evidence="2">
    <location>
        <begin position="239"/>
        <end position="262"/>
    </location>
</feature>